<dbReference type="GO" id="GO:0016740">
    <property type="term" value="F:transferase activity"/>
    <property type="evidence" value="ECO:0007669"/>
    <property type="project" value="UniProtKB-KW"/>
</dbReference>
<feature type="domain" description="Glycosyltransferase 2-like" evidence="1">
    <location>
        <begin position="4"/>
        <end position="110"/>
    </location>
</feature>
<accession>A0A1I4Y0W2</accession>
<dbReference type="STRING" id="578942.SAMN05216289_1143"/>
<dbReference type="InterPro" id="IPR050834">
    <property type="entry name" value="Glycosyltransf_2"/>
</dbReference>
<dbReference type="InterPro" id="IPR029044">
    <property type="entry name" value="Nucleotide-diphossugar_trans"/>
</dbReference>
<dbReference type="RefSeq" id="WP_092407804.1">
    <property type="nucleotide sequence ID" value="NZ_FOVF01000014.1"/>
</dbReference>
<keyword evidence="3" id="KW-1185">Reference proteome</keyword>
<protein>
    <submittedName>
        <fullName evidence="2">Glycosyltransferase involved in cell wall bisynthesis</fullName>
    </submittedName>
</protein>
<dbReference type="PANTHER" id="PTHR43685">
    <property type="entry name" value="GLYCOSYLTRANSFERASE"/>
    <property type="match status" value="1"/>
</dbReference>
<dbReference type="PANTHER" id="PTHR43685:SF3">
    <property type="entry name" value="SLR2126 PROTEIN"/>
    <property type="match status" value="1"/>
</dbReference>
<dbReference type="Proteomes" id="UP000198575">
    <property type="component" value="Unassembled WGS sequence"/>
</dbReference>
<gene>
    <name evidence="2" type="ORF">SAMN05216289_1143</name>
</gene>
<dbReference type="OrthoDB" id="9801954at2"/>
<organism evidence="2 3">
    <name type="scientific">Dokdonella immobilis</name>
    <dbReference type="NCBI Taxonomy" id="578942"/>
    <lineage>
        <taxon>Bacteria</taxon>
        <taxon>Pseudomonadati</taxon>
        <taxon>Pseudomonadota</taxon>
        <taxon>Gammaproteobacteria</taxon>
        <taxon>Lysobacterales</taxon>
        <taxon>Rhodanobacteraceae</taxon>
        <taxon>Dokdonella</taxon>
    </lineage>
</organism>
<dbReference type="SUPFAM" id="SSF53448">
    <property type="entry name" value="Nucleotide-diphospho-sugar transferases"/>
    <property type="match status" value="1"/>
</dbReference>
<dbReference type="InterPro" id="IPR001173">
    <property type="entry name" value="Glyco_trans_2-like"/>
</dbReference>
<keyword evidence="2" id="KW-0808">Transferase</keyword>
<dbReference type="EMBL" id="FOVF01000014">
    <property type="protein sequence ID" value="SFN31702.1"/>
    <property type="molecule type" value="Genomic_DNA"/>
</dbReference>
<name>A0A1I4Y0W2_9GAMM</name>
<dbReference type="AlphaFoldDB" id="A0A1I4Y0W2"/>
<proteinExistence type="predicted"/>
<dbReference type="Pfam" id="PF00535">
    <property type="entry name" value="Glycos_transf_2"/>
    <property type="match status" value="1"/>
</dbReference>
<dbReference type="Gene3D" id="3.90.550.10">
    <property type="entry name" value="Spore Coat Polysaccharide Biosynthesis Protein SpsA, Chain A"/>
    <property type="match status" value="1"/>
</dbReference>
<dbReference type="CDD" id="cd00761">
    <property type="entry name" value="Glyco_tranf_GTA_type"/>
    <property type="match status" value="1"/>
</dbReference>
<reference evidence="2 3" key="1">
    <citation type="submission" date="2016-10" db="EMBL/GenBank/DDBJ databases">
        <authorList>
            <person name="de Groot N.N."/>
        </authorList>
    </citation>
    <scope>NUCLEOTIDE SEQUENCE [LARGE SCALE GENOMIC DNA]</scope>
    <source>
        <strain evidence="2 3">CGMCC 1.7659</strain>
    </source>
</reference>
<evidence type="ECO:0000259" key="1">
    <source>
        <dbReference type="Pfam" id="PF00535"/>
    </source>
</evidence>
<evidence type="ECO:0000313" key="2">
    <source>
        <dbReference type="EMBL" id="SFN31702.1"/>
    </source>
</evidence>
<sequence>MSLTIVITTYNRVTVLKVLLERLNAQSDQNFQVVVAVDGSTDNTEQMLQGIETSYSLKWVNTHCESYGLAMARNMGILEADNEAIAILDDDCFPCPGYVAALKRSVRSRTITGGPRTPASTLDSRQVEKMRELDRLPDCEPLAFSRIRREWPKAAITECNICAYKRDLVDLGLFSERLKIYGFIGQEFFARAEHFGYAYQYNREAEIVHHRQKDGDNELSLKRKRIQIMMATALRPALMNPTQYAIQSEWAKRMSERYPATCKLPGLPASAWLGFPYRFIRNRAGDLRRRLRDARHQNA</sequence>
<evidence type="ECO:0000313" key="3">
    <source>
        <dbReference type="Proteomes" id="UP000198575"/>
    </source>
</evidence>